<dbReference type="KEGG" id="rce:RC1_0535"/>
<accession>B6IR86</accession>
<proteinExistence type="predicted"/>
<organism evidence="1 2">
    <name type="scientific">Rhodospirillum centenum (strain ATCC 51521 / SW)</name>
    <dbReference type="NCBI Taxonomy" id="414684"/>
    <lineage>
        <taxon>Bacteria</taxon>
        <taxon>Pseudomonadati</taxon>
        <taxon>Pseudomonadota</taxon>
        <taxon>Alphaproteobacteria</taxon>
        <taxon>Rhodospirillales</taxon>
        <taxon>Rhodospirillaceae</taxon>
        <taxon>Rhodospirillum</taxon>
    </lineage>
</organism>
<evidence type="ECO:0000313" key="2">
    <source>
        <dbReference type="Proteomes" id="UP000001591"/>
    </source>
</evidence>
<sequence>MNGNTKCSDFLVGLHGDLPMRGVAVTLGDMPAGADVHEAMAEAAQGTAFALERVCGDGYGRMVAYFRLVTLENDGDEPVMALLQSVSRHCRWLSMEKMTSRVLPEVWAA</sequence>
<evidence type="ECO:0000313" key="1">
    <source>
        <dbReference type="EMBL" id="ACI97972.1"/>
    </source>
</evidence>
<keyword evidence="2" id="KW-1185">Reference proteome</keyword>
<dbReference type="Proteomes" id="UP000001591">
    <property type="component" value="Chromosome"/>
</dbReference>
<protein>
    <submittedName>
        <fullName evidence="1">Uncharacterized protein</fullName>
    </submittedName>
</protein>
<dbReference type="AlphaFoldDB" id="B6IR86"/>
<gene>
    <name evidence="1" type="ordered locus">RC1_0535</name>
</gene>
<reference evidence="1 2" key="1">
    <citation type="journal article" date="2010" name="BMC Genomics">
        <title>Metabolic flexibility revealed in the genome of the cyst-forming alpha-1 proteobacterium Rhodospirillum centenum.</title>
        <authorList>
            <person name="Lu Y.K."/>
            <person name="Marden J."/>
            <person name="Han M."/>
            <person name="Swingley W.D."/>
            <person name="Mastrian S.D."/>
            <person name="Chowdhury S.R."/>
            <person name="Hao J."/>
            <person name="Helmy T."/>
            <person name="Kim S."/>
            <person name="Kurdoglu A.A."/>
            <person name="Matthies H.J."/>
            <person name="Rollo D."/>
            <person name="Stothard P."/>
            <person name="Blankenship R.E."/>
            <person name="Bauer C.E."/>
            <person name="Touchman J.W."/>
        </authorList>
    </citation>
    <scope>NUCLEOTIDE SEQUENCE [LARGE SCALE GENOMIC DNA]</scope>
    <source>
        <strain evidence="2">ATCC 51521 / SW</strain>
    </source>
</reference>
<dbReference type="EMBL" id="CP000613">
    <property type="protein sequence ID" value="ACI97972.1"/>
    <property type="molecule type" value="Genomic_DNA"/>
</dbReference>
<name>B6IR86_RHOCS</name>
<dbReference type="RefSeq" id="WP_012565764.1">
    <property type="nucleotide sequence ID" value="NC_011420.2"/>
</dbReference>
<dbReference type="HOGENOM" id="CLU_2181862_0_0_5"/>